<evidence type="ECO:0000313" key="2">
    <source>
        <dbReference type="EMBL" id="KAL3759680.1"/>
    </source>
</evidence>
<dbReference type="Proteomes" id="UP001530293">
    <property type="component" value="Unassembled WGS sequence"/>
</dbReference>
<proteinExistence type="predicted"/>
<dbReference type="EMBL" id="JALLBG020000199">
    <property type="protein sequence ID" value="KAL3759680.1"/>
    <property type="molecule type" value="Genomic_DNA"/>
</dbReference>
<dbReference type="PANTHER" id="PTHR36018:SF1">
    <property type="entry name" value="OS09G0481800 PROTEIN"/>
    <property type="match status" value="1"/>
</dbReference>
<dbReference type="AlphaFoldDB" id="A0ABD3M6J5"/>
<reference evidence="2 3" key="1">
    <citation type="submission" date="2024-10" db="EMBL/GenBank/DDBJ databases">
        <title>Updated reference genomes for cyclostephanoid diatoms.</title>
        <authorList>
            <person name="Roberts W.R."/>
            <person name="Alverson A.J."/>
        </authorList>
    </citation>
    <scope>NUCLEOTIDE SEQUENCE [LARGE SCALE GENOMIC DNA]</scope>
    <source>
        <strain evidence="2 3">AJA232-27</strain>
    </source>
</reference>
<evidence type="ECO:0000256" key="1">
    <source>
        <dbReference type="SAM" id="MobiDB-lite"/>
    </source>
</evidence>
<dbReference type="Gene3D" id="3.30.300.130">
    <property type="entry name" value="Fe-S cluster assembly (FSCA)"/>
    <property type="match status" value="1"/>
</dbReference>
<sequence>MAMELSPSFSHHSSSASSSLLSRSNFSPSDISMKLSAQPSHHYCSLHHRSVGHGYMRRIIQLSSTWDNFAYDDDLDDDDDTLLLDTPTNFVPADENDDPSVKAAAGMALQPPEVDYDGPIIDVPQGSTLELDEETVQGVLAACRQEIGTMFGYQAENRGVGITGGVDFVELDGPTVVLHLKGRFWHQRPTVLKRVGAYLMARIPEIVDVIVADEYELTDEANNDAI</sequence>
<dbReference type="SUPFAM" id="SSF117916">
    <property type="entry name" value="Fe-S cluster assembly (FSCA) domain-like"/>
    <property type="match status" value="1"/>
</dbReference>
<evidence type="ECO:0000313" key="3">
    <source>
        <dbReference type="Proteomes" id="UP001530293"/>
    </source>
</evidence>
<comment type="caution">
    <text evidence="2">The sequence shown here is derived from an EMBL/GenBank/DDBJ whole genome shotgun (WGS) entry which is preliminary data.</text>
</comment>
<dbReference type="InterPro" id="IPR034904">
    <property type="entry name" value="FSCA_dom_sf"/>
</dbReference>
<accession>A0ABD3M6J5</accession>
<protein>
    <submittedName>
        <fullName evidence="2">Uncharacterized protein</fullName>
    </submittedName>
</protein>
<name>A0ABD3M6J5_9STRA</name>
<keyword evidence="3" id="KW-1185">Reference proteome</keyword>
<dbReference type="PANTHER" id="PTHR36018">
    <property type="entry name" value="OS09G0481800 PROTEIN"/>
    <property type="match status" value="1"/>
</dbReference>
<feature type="region of interest" description="Disordered" evidence="1">
    <location>
        <begin position="1"/>
        <end position="21"/>
    </location>
</feature>
<gene>
    <name evidence="2" type="ORF">ACHAWU_009827</name>
</gene>
<organism evidence="2 3">
    <name type="scientific">Discostella pseudostelligera</name>
    <dbReference type="NCBI Taxonomy" id="259834"/>
    <lineage>
        <taxon>Eukaryota</taxon>
        <taxon>Sar</taxon>
        <taxon>Stramenopiles</taxon>
        <taxon>Ochrophyta</taxon>
        <taxon>Bacillariophyta</taxon>
        <taxon>Coscinodiscophyceae</taxon>
        <taxon>Thalassiosirophycidae</taxon>
        <taxon>Stephanodiscales</taxon>
        <taxon>Stephanodiscaceae</taxon>
        <taxon>Discostella</taxon>
    </lineage>
</organism>